<dbReference type="InterPro" id="IPR002156">
    <property type="entry name" value="RNaseH_domain"/>
</dbReference>
<dbReference type="InterPro" id="IPR036397">
    <property type="entry name" value="RNaseH_sf"/>
</dbReference>
<dbReference type="Pfam" id="PF13456">
    <property type="entry name" value="RVT_3"/>
    <property type="match status" value="1"/>
</dbReference>
<evidence type="ECO:0000313" key="2">
    <source>
        <dbReference type="EnsemblPlants" id="Bo5g127400.1"/>
    </source>
</evidence>
<protein>
    <recommendedName>
        <fullName evidence="1">RNase H type-1 domain-containing protein</fullName>
    </recommendedName>
</protein>
<accession>A0A0D3CJZ9</accession>
<dbReference type="eggNOG" id="KOG1075">
    <property type="taxonomic scope" value="Eukaryota"/>
</dbReference>
<evidence type="ECO:0000259" key="1">
    <source>
        <dbReference type="Pfam" id="PF13456"/>
    </source>
</evidence>
<feature type="domain" description="RNase H type-1" evidence="1">
    <location>
        <begin position="49"/>
        <end position="111"/>
    </location>
</feature>
<proteinExistence type="predicted"/>
<sequence length="133" mass="15491">MLRTKVLLGFMIGSFSKPLYPHNMLPSVEDQEPLQWSLHLCRPHQETSLFQVTFATDCSQLVKMVSEPEEWPSFESHLEDIKLLRRSFLNSDVIHVPRTENLRADSLARSARKQPSFVIHMDVELPIWFTQSI</sequence>
<dbReference type="Gramene" id="Bo5g127400.1">
    <property type="protein sequence ID" value="Bo5g127400.1"/>
    <property type="gene ID" value="Bo5g127400"/>
</dbReference>
<dbReference type="HOGENOM" id="CLU_147628_1_0_1"/>
<dbReference type="GO" id="GO:0004523">
    <property type="term" value="F:RNA-DNA hybrid ribonuclease activity"/>
    <property type="evidence" value="ECO:0007669"/>
    <property type="project" value="InterPro"/>
</dbReference>
<dbReference type="Proteomes" id="UP000032141">
    <property type="component" value="Chromosome C5"/>
</dbReference>
<dbReference type="GO" id="GO:0003676">
    <property type="term" value="F:nucleic acid binding"/>
    <property type="evidence" value="ECO:0007669"/>
    <property type="project" value="InterPro"/>
</dbReference>
<evidence type="ECO:0000313" key="3">
    <source>
        <dbReference type="Proteomes" id="UP000032141"/>
    </source>
</evidence>
<reference evidence="2 3" key="1">
    <citation type="journal article" date="2014" name="Genome Biol.">
        <title>Transcriptome and methylome profiling reveals relics of genome dominance in the mesopolyploid Brassica oleracea.</title>
        <authorList>
            <person name="Parkin I.A."/>
            <person name="Koh C."/>
            <person name="Tang H."/>
            <person name="Robinson S.J."/>
            <person name="Kagale S."/>
            <person name="Clarke W.E."/>
            <person name="Town C.D."/>
            <person name="Nixon J."/>
            <person name="Krishnakumar V."/>
            <person name="Bidwell S.L."/>
            <person name="Denoeud F."/>
            <person name="Belcram H."/>
            <person name="Links M.G."/>
            <person name="Just J."/>
            <person name="Clarke C."/>
            <person name="Bender T."/>
            <person name="Huebert T."/>
            <person name="Mason A.S."/>
            <person name="Pires J.C."/>
            <person name="Barker G."/>
            <person name="Moore J."/>
            <person name="Walley P.G."/>
            <person name="Manoli S."/>
            <person name="Batley J."/>
            <person name="Edwards D."/>
            <person name="Nelson M.N."/>
            <person name="Wang X."/>
            <person name="Paterson A.H."/>
            <person name="King G."/>
            <person name="Bancroft I."/>
            <person name="Chalhoub B."/>
            <person name="Sharpe A.G."/>
        </authorList>
    </citation>
    <scope>NUCLEOTIDE SEQUENCE</scope>
    <source>
        <strain evidence="2 3">cv. TO1000</strain>
    </source>
</reference>
<dbReference type="Gene3D" id="3.30.420.10">
    <property type="entry name" value="Ribonuclease H-like superfamily/Ribonuclease H"/>
    <property type="match status" value="1"/>
</dbReference>
<name>A0A0D3CJZ9_BRAOL</name>
<keyword evidence="3" id="KW-1185">Reference proteome</keyword>
<dbReference type="EnsemblPlants" id="Bo5g127400.1">
    <property type="protein sequence ID" value="Bo5g127400.1"/>
    <property type="gene ID" value="Bo5g127400"/>
</dbReference>
<organism evidence="2 3">
    <name type="scientific">Brassica oleracea var. oleracea</name>
    <dbReference type="NCBI Taxonomy" id="109376"/>
    <lineage>
        <taxon>Eukaryota</taxon>
        <taxon>Viridiplantae</taxon>
        <taxon>Streptophyta</taxon>
        <taxon>Embryophyta</taxon>
        <taxon>Tracheophyta</taxon>
        <taxon>Spermatophyta</taxon>
        <taxon>Magnoliopsida</taxon>
        <taxon>eudicotyledons</taxon>
        <taxon>Gunneridae</taxon>
        <taxon>Pentapetalae</taxon>
        <taxon>rosids</taxon>
        <taxon>malvids</taxon>
        <taxon>Brassicales</taxon>
        <taxon>Brassicaceae</taxon>
        <taxon>Brassiceae</taxon>
        <taxon>Brassica</taxon>
    </lineage>
</organism>
<reference evidence="2" key="2">
    <citation type="submission" date="2015-03" db="UniProtKB">
        <authorList>
            <consortium name="EnsemblPlants"/>
        </authorList>
    </citation>
    <scope>IDENTIFICATION</scope>
</reference>
<dbReference type="AlphaFoldDB" id="A0A0D3CJZ9"/>